<accession>L1IKR8</accession>
<dbReference type="EMBL" id="JH993072">
    <property type="protein sequence ID" value="EKX36519.1"/>
    <property type="molecule type" value="Genomic_DNA"/>
</dbReference>
<dbReference type="PANTHER" id="PTHR43968:SF6">
    <property type="entry name" value="GLUTATHIONE S-TRANSFERASE OMEGA"/>
    <property type="match status" value="1"/>
</dbReference>
<dbReference type="InterPro" id="IPR010987">
    <property type="entry name" value="Glutathione-S-Trfase_C-like"/>
</dbReference>
<evidence type="ECO:0000313" key="4">
    <source>
        <dbReference type="EnsemblProtists" id="EKX36519"/>
    </source>
</evidence>
<sequence length="481" mass="53478">MLFHSMLLFTVMVMQGLAYQFAPHHASGSGYLSSSLKARPAVSCSPLGPRVQRSRAALILRSLKASAHNDRVASWEFLHSKLPLCKRRAKKEEGELQFHRDASCASLQARSVWLALMEKGIAYREVLEGAEQQVPSLVLASSRATGMKECFALLEEQFPDVPLLPPSDQQRARVLAMVDAAEKVMGEASFARGFWRSDQQLKSAYSSACDVLTTCEGLLEQEGGDLFGADVFTLADAAFAPVLEVSVFVEDLVLFLGGKTSSTFPRVRAWKKAMEERVSSYASRTGSDLVSLILESSEHDDEETKAMLQKLLLRDSWKEVMSSREKPVWVSFTRRYPSFAKSPQVEAAAVLIEQRAALRRRIHESVPEVVGGKTRMRQGGESEEGDMPSLVLRLLSSSILDAPDYQTAPTFANMYLSTVMQELSEDEITELIEILDFLRCSIAAPRDMGFLPVRALRAYVAWLMSEARKEKRGRKETAALP</sequence>
<dbReference type="STRING" id="905079.L1IKR8"/>
<dbReference type="GeneID" id="17293241"/>
<keyword evidence="5" id="KW-1185">Reference proteome</keyword>
<dbReference type="Gene3D" id="3.40.30.10">
    <property type="entry name" value="Glutaredoxin"/>
    <property type="match status" value="1"/>
</dbReference>
<dbReference type="InterPro" id="IPR036282">
    <property type="entry name" value="Glutathione-S-Trfase_C_sf"/>
</dbReference>
<feature type="domain" description="GST C-terminal" evidence="2">
    <location>
        <begin position="167"/>
        <end position="293"/>
    </location>
</feature>
<dbReference type="KEGG" id="gtt:GUITHDRAFT_165721"/>
<keyword evidence="1" id="KW-0732">Signal</keyword>
<organism evidence="3">
    <name type="scientific">Guillardia theta (strain CCMP2712)</name>
    <name type="common">Cryptophyte</name>
    <dbReference type="NCBI Taxonomy" id="905079"/>
    <lineage>
        <taxon>Eukaryota</taxon>
        <taxon>Cryptophyceae</taxon>
        <taxon>Pyrenomonadales</taxon>
        <taxon>Geminigeraceae</taxon>
        <taxon>Guillardia</taxon>
    </lineage>
</organism>
<dbReference type="EnsemblProtists" id="EKX36519">
    <property type="protein sequence ID" value="EKX36519"/>
    <property type="gene ID" value="GUITHDRAFT_165721"/>
</dbReference>
<reference evidence="5" key="2">
    <citation type="submission" date="2012-11" db="EMBL/GenBank/DDBJ databases">
        <authorList>
            <person name="Kuo A."/>
            <person name="Curtis B.A."/>
            <person name="Tanifuji G."/>
            <person name="Burki F."/>
            <person name="Gruber A."/>
            <person name="Irimia M."/>
            <person name="Maruyama S."/>
            <person name="Arias M.C."/>
            <person name="Ball S.G."/>
            <person name="Gile G.H."/>
            <person name="Hirakawa Y."/>
            <person name="Hopkins J.F."/>
            <person name="Rensing S.A."/>
            <person name="Schmutz J."/>
            <person name="Symeonidi A."/>
            <person name="Elias M."/>
            <person name="Eveleigh R.J."/>
            <person name="Herman E.K."/>
            <person name="Klute M.J."/>
            <person name="Nakayama T."/>
            <person name="Obornik M."/>
            <person name="Reyes-Prieto A."/>
            <person name="Armbrust E.V."/>
            <person name="Aves S.J."/>
            <person name="Beiko R.G."/>
            <person name="Coutinho P."/>
            <person name="Dacks J.B."/>
            <person name="Durnford D.G."/>
            <person name="Fast N.M."/>
            <person name="Green B.R."/>
            <person name="Grisdale C."/>
            <person name="Hempe F."/>
            <person name="Henrissat B."/>
            <person name="Hoppner M.P."/>
            <person name="Ishida K.-I."/>
            <person name="Kim E."/>
            <person name="Koreny L."/>
            <person name="Kroth P.G."/>
            <person name="Liu Y."/>
            <person name="Malik S.-B."/>
            <person name="Maier U.G."/>
            <person name="McRose D."/>
            <person name="Mock T."/>
            <person name="Neilson J.A."/>
            <person name="Onodera N.T."/>
            <person name="Poole A.M."/>
            <person name="Pritham E.J."/>
            <person name="Richards T.A."/>
            <person name="Rocap G."/>
            <person name="Roy S.W."/>
            <person name="Sarai C."/>
            <person name="Schaack S."/>
            <person name="Shirato S."/>
            <person name="Slamovits C.H."/>
            <person name="Spencer D.F."/>
            <person name="Suzuki S."/>
            <person name="Worden A.Z."/>
            <person name="Zauner S."/>
            <person name="Barry K."/>
            <person name="Bell C."/>
            <person name="Bharti A.K."/>
            <person name="Crow J.A."/>
            <person name="Grimwood J."/>
            <person name="Kramer R."/>
            <person name="Lindquist E."/>
            <person name="Lucas S."/>
            <person name="Salamov A."/>
            <person name="McFadden G.I."/>
            <person name="Lane C.E."/>
            <person name="Keeling P.J."/>
            <person name="Gray M.W."/>
            <person name="Grigoriev I.V."/>
            <person name="Archibald J.M."/>
        </authorList>
    </citation>
    <scope>NUCLEOTIDE SEQUENCE</scope>
    <source>
        <strain evidence="5">CCMP2712</strain>
    </source>
</reference>
<evidence type="ECO:0000313" key="3">
    <source>
        <dbReference type="EMBL" id="EKX36519.1"/>
    </source>
</evidence>
<protein>
    <recommendedName>
        <fullName evidence="2">GST C-terminal domain-containing protein</fullName>
    </recommendedName>
</protein>
<feature type="signal peptide" evidence="1">
    <location>
        <begin position="1"/>
        <end position="18"/>
    </location>
</feature>
<dbReference type="OrthoDB" id="10677785at2759"/>
<dbReference type="PaxDb" id="55529-EKX36519"/>
<dbReference type="Proteomes" id="UP000011087">
    <property type="component" value="Unassembled WGS sequence"/>
</dbReference>
<evidence type="ECO:0000313" key="5">
    <source>
        <dbReference type="Proteomes" id="UP000011087"/>
    </source>
</evidence>
<evidence type="ECO:0000259" key="2">
    <source>
        <dbReference type="PROSITE" id="PS50405"/>
    </source>
</evidence>
<dbReference type="PROSITE" id="PS50405">
    <property type="entry name" value="GST_CTER"/>
    <property type="match status" value="1"/>
</dbReference>
<reference evidence="3 5" key="1">
    <citation type="journal article" date="2012" name="Nature">
        <title>Algal genomes reveal evolutionary mosaicism and the fate of nucleomorphs.</title>
        <authorList>
            <consortium name="DOE Joint Genome Institute"/>
            <person name="Curtis B.A."/>
            <person name="Tanifuji G."/>
            <person name="Burki F."/>
            <person name="Gruber A."/>
            <person name="Irimia M."/>
            <person name="Maruyama S."/>
            <person name="Arias M.C."/>
            <person name="Ball S.G."/>
            <person name="Gile G.H."/>
            <person name="Hirakawa Y."/>
            <person name="Hopkins J.F."/>
            <person name="Kuo A."/>
            <person name="Rensing S.A."/>
            <person name="Schmutz J."/>
            <person name="Symeonidi A."/>
            <person name="Elias M."/>
            <person name="Eveleigh R.J."/>
            <person name="Herman E.K."/>
            <person name="Klute M.J."/>
            <person name="Nakayama T."/>
            <person name="Obornik M."/>
            <person name="Reyes-Prieto A."/>
            <person name="Armbrust E.V."/>
            <person name="Aves S.J."/>
            <person name="Beiko R.G."/>
            <person name="Coutinho P."/>
            <person name="Dacks J.B."/>
            <person name="Durnford D.G."/>
            <person name="Fast N.M."/>
            <person name="Green B.R."/>
            <person name="Grisdale C.J."/>
            <person name="Hempel F."/>
            <person name="Henrissat B."/>
            <person name="Hoppner M.P."/>
            <person name="Ishida K."/>
            <person name="Kim E."/>
            <person name="Koreny L."/>
            <person name="Kroth P.G."/>
            <person name="Liu Y."/>
            <person name="Malik S.B."/>
            <person name="Maier U.G."/>
            <person name="McRose D."/>
            <person name="Mock T."/>
            <person name="Neilson J.A."/>
            <person name="Onodera N.T."/>
            <person name="Poole A.M."/>
            <person name="Pritham E.J."/>
            <person name="Richards T.A."/>
            <person name="Rocap G."/>
            <person name="Roy S.W."/>
            <person name="Sarai C."/>
            <person name="Schaack S."/>
            <person name="Shirato S."/>
            <person name="Slamovits C.H."/>
            <person name="Spencer D.F."/>
            <person name="Suzuki S."/>
            <person name="Worden A.Z."/>
            <person name="Zauner S."/>
            <person name="Barry K."/>
            <person name="Bell C."/>
            <person name="Bharti A.K."/>
            <person name="Crow J.A."/>
            <person name="Grimwood J."/>
            <person name="Kramer R."/>
            <person name="Lindquist E."/>
            <person name="Lucas S."/>
            <person name="Salamov A."/>
            <person name="McFadden G.I."/>
            <person name="Lane C.E."/>
            <person name="Keeling P.J."/>
            <person name="Gray M.W."/>
            <person name="Grigoriev I.V."/>
            <person name="Archibald J.M."/>
        </authorList>
    </citation>
    <scope>NUCLEOTIDE SEQUENCE</scope>
    <source>
        <strain evidence="3 5">CCMP2712</strain>
    </source>
</reference>
<dbReference type="SUPFAM" id="SSF47616">
    <property type="entry name" value="GST C-terminal domain-like"/>
    <property type="match status" value="1"/>
</dbReference>
<feature type="chain" id="PRO_5008770125" description="GST C-terminal domain-containing protein" evidence="1">
    <location>
        <begin position="19"/>
        <end position="481"/>
    </location>
</feature>
<dbReference type="RefSeq" id="XP_005823499.1">
    <property type="nucleotide sequence ID" value="XM_005823442.1"/>
</dbReference>
<dbReference type="Gene3D" id="1.20.1050.10">
    <property type="match status" value="1"/>
</dbReference>
<dbReference type="AlphaFoldDB" id="L1IKR8"/>
<proteinExistence type="predicted"/>
<dbReference type="HOGENOM" id="CLU_567973_0_0_1"/>
<gene>
    <name evidence="3" type="ORF">GUITHDRAFT_165721</name>
</gene>
<reference evidence="4" key="3">
    <citation type="submission" date="2016-03" db="UniProtKB">
        <authorList>
            <consortium name="EnsemblProtists"/>
        </authorList>
    </citation>
    <scope>IDENTIFICATION</scope>
</reference>
<evidence type="ECO:0000256" key="1">
    <source>
        <dbReference type="SAM" id="SignalP"/>
    </source>
</evidence>
<name>L1IKR8_GUITC</name>
<dbReference type="InterPro" id="IPR050983">
    <property type="entry name" value="GST_Omega/HSP26"/>
</dbReference>
<dbReference type="PANTHER" id="PTHR43968">
    <property type="match status" value="1"/>
</dbReference>
<dbReference type="GO" id="GO:0005737">
    <property type="term" value="C:cytoplasm"/>
    <property type="evidence" value="ECO:0007669"/>
    <property type="project" value="TreeGrafter"/>
</dbReference>